<dbReference type="InterPro" id="IPR009057">
    <property type="entry name" value="Homeodomain-like_sf"/>
</dbReference>
<name>A0ABR6WDD1_9BACT</name>
<dbReference type="Gene3D" id="1.10.10.10">
    <property type="entry name" value="Winged helix-like DNA-binding domain superfamily/Winged helix DNA-binding domain"/>
    <property type="match status" value="1"/>
</dbReference>
<evidence type="ECO:0000313" key="1">
    <source>
        <dbReference type="EMBL" id="MBC3794566.1"/>
    </source>
</evidence>
<sequence length="167" mass="19107">MATYKQSDYEALRRRCVELSQAGWQQLAIAQAFGLTQPWVSRTLKKYREQGATALQEGKRTGAPTRLSVEQLSQLVIELKKGAEYHGFSGAVWTRPRVNEVVKKIFGVSYDPSQIGRILKKVGWNRQNRSDFYDSSNYGEIKIFILFFPLYAVKHAMNQLVTDVIDD</sequence>
<accession>A0ABR6WDD1</accession>
<dbReference type="InterPro" id="IPR036388">
    <property type="entry name" value="WH-like_DNA-bd_sf"/>
</dbReference>
<dbReference type="Pfam" id="PF13565">
    <property type="entry name" value="HTH_32"/>
    <property type="match status" value="1"/>
</dbReference>
<dbReference type="Proteomes" id="UP000700732">
    <property type="component" value="Unassembled WGS sequence"/>
</dbReference>
<proteinExistence type="predicted"/>
<dbReference type="RefSeq" id="WP_235985584.1">
    <property type="nucleotide sequence ID" value="NZ_VFIA01000050.1"/>
</dbReference>
<dbReference type="EMBL" id="VFIA01000050">
    <property type="protein sequence ID" value="MBC3794566.1"/>
    <property type="molecule type" value="Genomic_DNA"/>
</dbReference>
<dbReference type="SUPFAM" id="SSF46689">
    <property type="entry name" value="Homeodomain-like"/>
    <property type="match status" value="1"/>
</dbReference>
<reference evidence="1 2" key="1">
    <citation type="submission" date="2019-06" db="EMBL/GenBank/DDBJ databases">
        <title>Spirosoma utsteinense sp. nov. isolated from Antarctic ice-free soils.</title>
        <authorList>
            <person name="Tahon G."/>
        </authorList>
    </citation>
    <scope>NUCLEOTIDE SEQUENCE [LARGE SCALE GENOMIC DNA]</scope>
    <source>
        <strain evidence="1 2">LMG 31447</strain>
    </source>
</reference>
<gene>
    <name evidence="1" type="ORF">FH603_5095</name>
</gene>
<protein>
    <submittedName>
        <fullName evidence="1">Transposase</fullName>
    </submittedName>
</protein>
<organism evidence="1 2">
    <name type="scientific">Spirosoma utsteinense</name>
    <dbReference type="NCBI Taxonomy" id="2585773"/>
    <lineage>
        <taxon>Bacteria</taxon>
        <taxon>Pseudomonadati</taxon>
        <taxon>Bacteroidota</taxon>
        <taxon>Cytophagia</taxon>
        <taxon>Cytophagales</taxon>
        <taxon>Cytophagaceae</taxon>
        <taxon>Spirosoma</taxon>
    </lineage>
</organism>
<evidence type="ECO:0000313" key="2">
    <source>
        <dbReference type="Proteomes" id="UP000700732"/>
    </source>
</evidence>
<keyword evidence="2" id="KW-1185">Reference proteome</keyword>
<comment type="caution">
    <text evidence="1">The sequence shown here is derived from an EMBL/GenBank/DDBJ whole genome shotgun (WGS) entry which is preliminary data.</text>
</comment>